<evidence type="ECO:0000256" key="1">
    <source>
        <dbReference type="ARBA" id="ARBA00004964"/>
    </source>
</evidence>
<dbReference type="AlphaFoldDB" id="A0A817SU83"/>
<dbReference type="FunFam" id="3.40.50.2000:FF:000014">
    <property type="entry name" value="Glycogen [starch] synthase"/>
    <property type="match status" value="1"/>
</dbReference>
<evidence type="ECO:0000256" key="2">
    <source>
        <dbReference type="ARBA" id="ARBA00010686"/>
    </source>
</evidence>
<feature type="compositionally biased region" description="Polar residues" evidence="9">
    <location>
        <begin position="639"/>
        <end position="656"/>
    </location>
</feature>
<dbReference type="EC" id="2.4.1.11" evidence="8"/>
<feature type="compositionally biased region" description="Basic and acidic residues" evidence="9">
    <location>
        <begin position="792"/>
        <end position="805"/>
    </location>
</feature>
<dbReference type="GO" id="GO:0005978">
    <property type="term" value="P:glycogen biosynthetic process"/>
    <property type="evidence" value="ECO:0007669"/>
    <property type="project" value="UniProtKB-UniPathway"/>
</dbReference>
<feature type="region of interest" description="Disordered" evidence="9">
    <location>
        <begin position="781"/>
        <end position="839"/>
    </location>
</feature>
<comment type="catalytic activity">
    <reaction evidence="7">
        <text>[(1-&gt;4)-alpha-D-glucosyl](n) + UDP-alpha-D-glucose = [(1-&gt;4)-alpha-D-glucosyl](n+1) + UDP + H(+)</text>
        <dbReference type="Rhea" id="RHEA:18549"/>
        <dbReference type="Rhea" id="RHEA-COMP:9584"/>
        <dbReference type="Rhea" id="RHEA-COMP:9587"/>
        <dbReference type="ChEBI" id="CHEBI:15378"/>
        <dbReference type="ChEBI" id="CHEBI:15444"/>
        <dbReference type="ChEBI" id="CHEBI:58223"/>
        <dbReference type="ChEBI" id="CHEBI:58885"/>
        <dbReference type="EC" id="2.4.1.11"/>
    </reaction>
    <physiologicalReaction direction="left-to-right" evidence="7">
        <dbReference type="Rhea" id="RHEA:18550"/>
    </physiologicalReaction>
</comment>
<accession>A0A817SU83</accession>
<evidence type="ECO:0000256" key="4">
    <source>
        <dbReference type="ARBA" id="ARBA00022676"/>
    </source>
</evidence>
<proteinExistence type="inferred from homology"/>
<dbReference type="GO" id="GO:0005737">
    <property type="term" value="C:cytoplasm"/>
    <property type="evidence" value="ECO:0007669"/>
    <property type="project" value="TreeGrafter"/>
</dbReference>
<dbReference type="EMBL" id="CAJNYT010000028">
    <property type="protein sequence ID" value="CAF3307004.1"/>
    <property type="molecule type" value="Genomic_DNA"/>
</dbReference>
<dbReference type="Proteomes" id="UP000663872">
    <property type="component" value="Unassembled WGS sequence"/>
</dbReference>
<keyword evidence="3" id="KW-0597">Phosphoprotein</keyword>
<evidence type="ECO:0000313" key="10">
    <source>
        <dbReference type="EMBL" id="CAF3307004.1"/>
    </source>
</evidence>
<evidence type="ECO:0000256" key="3">
    <source>
        <dbReference type="ARBA" id="ARBA00022553"/>
    </source>
</evidence>
<gene>
    <name evidence="10" type="ORF">GRG538_LOCUS1137</name>
</gene>
<feature type="compositionally biased region" description="Acidic residues" evidence="9">
    <location>
        <begin position="664"/>
        <end position="673"/>
    </location>
</feature>
<feature type="region of interest" description="Disordered" evidence="9">
    <location>
        <begin position="639"/>
        <end position="711"/>
    </location>
</feature>
<evidence type="ECO:0000256" key="6">
    <source>
        <dbReference type="ARBA" id="ARBA00023056"/>
    </source>
</evidence>
<protein>
    <recommendedName>
        <fullName evidence="8">Glycogen [starch] synthase</fullName>
        <ecNumber evidence="8">2.4.1.11</ecNumber>
    </recommendedName>
</protein>
<reference evidence="10" key="1">
    <citation type="submission" date="2021-02" db="EMBL/GenBank/DDBJ databases">
        <authorList>
            <person name="Nowell W R."/>
        </authorList>
    </citation>
    <scope>NUCLEOTIDE SEQUENCE</scope>
</reference>
<evidence type="ECO:0000256" key="5">
    <source>
        <dbReference type="ARBA" id="ARBA00022679"/>
    </source>
</evidence>
<comment type="pathway">
    <text evidence="1 8">Glycan biosynthesis; glycogen biosynthesis.</text>
</comment>
<keyword evidence="4 8" id="KW-0328">Glycosyltransferase</keyword>
<comment type="caution">
    <text evidence="10">The sequence shown here is derived from an EMBL/GenBank/DDBJ whole genome shotgun (WGS) entry which is preliminary data.</text>
</comment>
<keyword evidence="6 8" id="KW-0320">Glycogen biosynthesis</keyword>
<dbReference type="SUPFAM" id="SSF53756">
    <property type="entry name" value="UDP-Glycosyltransferase/glycogen phosphorylase"/>
    <property type="match status" value="2"/>
</dbReference>
<evidence type="ECO:0000313" key="11">
    <source>
        <dbReference type="Proteomes" id="UP000663872"/>
    </source>
</evidence>
<keyword evidence="5 8" id="KW-0808">Transferase</keyword>
<feature type="compositionally biased region" description="Basic and acidic residues" evidence="9">
    <location>
        <begin position="674"/>
        <end position="686"/>
    </location>
</feature>
<comment type="function">
    <text evidence="8">Transfers the glycosyl residue from UDP-Glc to the non-reducing end of alpha-1,4-glucan.</text>
</comment>
<name>A0A817SU83_9BILA</name>
<evidence type="ECO:0000256" key="9">
    <source>
        <dbReference type="SAM" id="MobiDB-lite"/>
    </source>
</evidence>
<sequence length="861" mass="97331">MSISKIKNAAKSLKTFQGIRFEKCLDNGEAAEQMNKWLLEVSWEVANKVGGIYTVIRSKVPITKKEYGNNYICLGPYNDSFVKTEVEISEPKTDALREAVNDMRRNGVNVVTGNWLIEGFPQVVLFDLSSAANRLDGWKGDFFEHAHIGIPYFDRESNDALLFGFCVFWFIGTFLEHVKRIQKCYVIAHFHEWLAGVGLIMTRLRGYDCGLIFTTHATLLGRYLCAGSTDFYNNLSFFNLDKEAGDRQIYHRYCIERAAASCAHVFTTVSKITGIESEFLLNKKPDILTPNGLNVQTFAALHEFQNLHAQNKEKLNAFVRGHFYGHYDFDLDKTLYFFIAGRYEFSNKGADMFIESLARLNHMLKSSGSDVTIVAFMIFPTPTNNFNIESLRGQSVAKMLRDTVHNVQSDIGKRLYEICLKGHLPKAEQILYSSDLIELKKCIYASQRSSLPPICTHNVCDDVNDPILNALRRCQLFNARTDRVKVIFHPEFLRSTSPLLPLEYEEFVRGCHLGVFPSYYEPWGYTPAECTVMGVPNISTNLSGFGCFMEEHVHEPETYGIYVIDRRYKSAEESCQQLARYMFDFSLLTRRQRIILRNRTERLSELLDWNTLGIYYYRARQMVLQRTHPEFEEEQLKFTTQTFSAPSTPGVSRSSTPAPPEHDDGSDDEEELENFPHQKIHLDEKTPPPPPDTDEDEKPHLERADSVRLLPHRKDITTTTISAVSTHISQLDTSLNDANDDEVDAITGSAQNQNSVYVSTSNSKPGLLPGAKTRAMNDELNRGLPQHGAFSDPHDGQKEAPDTDGKSSISTQIGLPIANVVHQTTDKADTSAFEPTSASSVQYSSAFLGQQAAKSIGKEQL</sequence>
<dbReference type="InterPro" id="IPR008631">
    <property type="entry name" value="Glycogen_synth"/>
</dbReference>
<organism evidence="10 11">
    <name type="scientific">Rotaria socialis</name>
    <dbReference type="NCBI Taxonomy" id="392032"/>
    <lineage>
        <taxon>Eukaryota</taxon>
        <taxon>Metazoa</taxon>
        <taxon>Spiralia</taxon>
        <taxon>Gnathifera</taxon>
        <taxon>Rotifera</taxon>
        <taxon>Eurotatoria</taxon>
        <taxon>Bdelloidea</taxon>
        <taxon>Philodinida</taxon>
        <taxon>Philodinidae</taxon>
        <taxon>Rotaria</taxon>
    </lineage>
</organism>
<dbReference type="PANTHER" id="PTHR10176">
    <property type="entry name" value="GLYCOGEN SYNTHASE"/>
    <property type="match status" value="1"/>
</dbReference>
<dbReference type="FunFam" id="3.40.50.2000:FF:000028">
    <property type="entry name" value="Glycogen [starch] synthase"/>
    <property type="match status" value="1"/>
</dbReference>
<comment type="similarity">
    <text evidence="2 8">Belongs to the glycosyltransferase 3 family.</text>
</comment>
<evidence type="ECO:0000256" key="8">
    <source>
        <dbReference type="RuleBase" id="RU363104"/>
    </source>
</evidence>
<dbReference type="Gene3D" id="3.40.50.2000">
    <property type="entry name" value="Glycogen Phosphorylase B"/>
    <property type="match status" value="2"/>
</dbReference>
<feature type="compositionally biased region" description="Basic and acidic residues" evidence="9">
    <location>
        <begin position="697"/>
        <end position="711"/>
    </location>
</feature>
<evidence type="ECO:0000256" key="7">
    <source>
        <dbReference type="ARBA" id="ARBA00047345"/>
    </source>
</evidence>
<dbReference type="UniPathway" id="UPA00164"/>
<dbReference type="GO" id="GO:0004373">
    <property type="term" value="F:alpha-1,4-glucan glucosyltransferase (UDP-glucose donor) activity"/>
    <property type="evidence" value="ECO:0007669"/>
    <property type="project" value="UniProtKB-EC"/>
</dbReference>
<dbReference type="Pfam" id="PF05693">
    <property type="entry name" value="Glycogen_syn"/>
    <property type="match status" value="1"/>
</dbReference>
<dbReference type="PANTHER" id="PTHR10176:SF3">
    <property type="entry name" value="GLYCOGEN [STARCH] SYNTHASE"/>
    <property type="match status" value="1"/>
</dbReference>